<sequence>MKQYNFPIIIEQDDDGYFATCPELQGCYSQGETYEEVVSNIKDAINLHLQDRLAEKEEIPTTKSVSLSTVHITL</sequence>
<dbReference type="PANTHER" id="PTHR34504:SF2">
    <property type="entry name" value="UPF0150 PROTEIN SSL0259"/>
    <property type="match status" value="1"/>
</dbReference>
<accession>A0A1F8FM90</accession>
<proteinExistence type="predicted"/>
<comment type="caution">
    <text evidence="2">The sequence shown here is derived from an EMBL/GenBank/DDBJ whole genome shotgun (WGS) entry which is preliminary data.</text>
</comment>
<evidence type="ECO:0000259" key="1">
    <source>
        <dbReference type="Pfam" id="PF15919"/>
    </source>
</evidence>
<dbReference type="EMBL" id="MGJV01000027">
    <property type="protein sequence ID" value="OGN14327.1"/>
    <property type="molecule type" value="Genomic_DNA"/>
</dbReference>
<name>A0A1F8FM90_9BACT</name>
<dbReference type="Gene3D" id="3.30.160.250">
    <property type="match status" value="1"/>
</dbReference>
<dbReference type="Proteomes" id="UP000176581">
    <property type="component" value="Unassembled WGS sequence"/>
</dbReference>
<protein>
    <recommendedName>
        <fullName evidence="1">HicB-like antitoxin of toxin-antitoxin system domain-containing protein</fullName>
    </recommendedName>
</protein>
<dbReference type="SUPFAM" id="SSF143100">
    <property type="entry name" value="TTHA1013/TTHA0281-like"/>
    <property type="match status" value="1"/>
</dbReference>
<evidence type="ECO:0000313" key="2">
    <source>
        <dbReference type="EMBL" id="OGN14327.1"/>
    </source>
</evidence>
<dbReference type="InterPro" id="IPR031807">
    <property type="entry name" value="HicB-like"/>
</dbReference>
<evidence type="ECO:0000313" key="3">
    <source>
        <dbReference type="Proteomes" id="UP000176581"/>
    </source>
</evidence>
<organism evidence="2 3">
    <name type="scientific">Candidatus Yanofskybacteria bacterium RIFCSPHIGHO2_02_FULL_43_22</name>
    <dbReference type="NCBI Taxonomy" id="1802681"/>
    <lineage>
        <taxon>Bacteria</taxon>
        <taxon>Candidatus Yanofskyibacteriota</taxon>
    </lineage>
</organism>
<dbReference type="InterPro" id="IPR051404">
    <property type="entry name" value="TA_system_antitoxin"/>
</dbReference>
<reference evidence="2 3" key="1">
    <citation type="journal article" date="2016" name="Nat. Commun.">
        <title>Thousands of microbial genomes shed light on interconnected biogeochemical processes in an aquifer system.</title>
        <authorList>
            <person name="Anantharaman K."/>
            <person name="Brown C.T."/>
            <person name="Hug L.A."/>
            <person name="Sharon I."/>
            <person name="Castelle C.J."/>
            <person name="Probst A.J."/>
            <person name="Thomas B.C."/>
            <person name="Singh A."/>
            <person name="Wilkins M.J."/>
            <person name="Karaoz U."/>
            <person name="Brodie E.L."/>
            <person name="Williams K.H."/>
            <person name="Hubbard S.S."/>
            <person name="Banfield J.F."/>
        </authorList>
    </citation>
    <scope>NUCLEOTIDE SEQUENCE [LARGE SCALE GENOMIC DNA]</scope>
</reference>
<dbReference type="PANTHER" id="PTHR34504">
    <property type="entry name" value="ANTITOXIN HICB"/>
    <property type="match status" value="1"/>
</dbReference>
<dbReference type="AlphaFoldDB" id="A0A1F8FM90"/>
<gene>
    <name evidence="2" type="ORF">A3J47_01795</name>
</gene>
<dbReference type="Pfam" id="PF15919">
    <property type="entry name" value="HicB_lk_antitox"/>
    <property type="match status" value="1"/>
</dbReference>
<dbReference type="InterPro" id="IPR035069">
    <property type="entry name" value="TTHA1013/TTHA0281-like"/>
</dbReference>
<feature type="domain" description="HicB-like antitoxin of toxin-antitoxin system" evidence="1">
    <location>
        <begin position="6"/>
        <end position="66"/>
    </location>
</feature>